<dbReference type="HOGENOM" id="CLU_2266109_0_0_1"/>
<evidence type="ECO:0000313" key="1">
    <source>
        <dbReference type="EMBL" id="CAP33686.1"/>
    </source>
</evidence>
<protein>
    <submittedName>
        <fullName evidence="1">Protein CBG15357</fullName>
    </submittedName>
</protein>
<evidence type="ECO:0000313" key="3">
    <source>
        <dbReference type="WormBase" id="CBG15357"/>
    </source>
</evidence>
<gene>
    <name evidence="1 3" type="ORF">CBG15357</name>
    <name evidence="1" type="ORF">CBG_15357</name>
</gene>
<name>A8XM11_CAEBR</name>
<keyword evidence="2" id="KW-1185">Reference proteome</keyword>
<dbReference type="RefSeq" id="XP_002646390.1">
    <property type="nucleotide sequence ID" value="XM_002646344.1"/>
</dbReference>
<proteinExistence type="predicted"/>
<accession>A8XM11</accession>
<dbReference type="InParanoid" id="A8XM11"/>
<dbReference type="EMBL" id="HE601520">
    <property type="protein sequence ID" value="CAP33686.1"/>
    <property type="molecule type" value="Genomic_DNA"/>
</dbReference>
<dbReference type="GeneID" id="8588387"/>
<dbReference type="WormBase" id="CBG15357">
    <property type="protein sequence ID" value="CBP43128"/>
    <property type="gene ID" value="WBGene00035656"/>
</dbReference>
<sequence>MAEKRVDSVVVSWQSNSAVEGAGLFYAVRFEPIPSKTCFDVSLKTYSSRHATWFRVETSCHVFRFCLVFVRRFRRIEDPENRDHQRNLLKNRIELFFLNRMKI</sequence>
<dbReference type="CTD" id="8588387"/>
<dbReference type="Proteomes" id="UP000008549">
    <property type="component" value="Unassembled WGS sequence"/>
</dbReference>
<reference evidence="1 2" key="1">
    <citation type="journal article" date="2003" name="PLoS Biol.">
        <title>The genome sequence of Caenorhabditis briggsae: a platform for comparative genomics.</title>
        <authorList>
            <person name="Stein L.D."/>
            <person name="Bao Z."/>
            <person name="Blasiar D."/>
            <person name="Blumenthal T."/>
            <person name="Brent M.R."/>
            <person name="Chen N."/>
            <person name="Chinwalla A."/>
            <person name="Clarke L."/>
            <person name="Clee C."/>
            <person name="Coghlan A."/>
            <person name="Coulson A."/>
            <person name="D'Eustachio P."/>
            <person name="Fitch D.H."/>
            <person name="Fulton L.A."/>
            <person name="Fulton R.E."/>
            <person name="Griffiths-Jones S."/>
            <person name="Harris T.W."/>
            <person name="Hillier L.W."/>
            <person name="Kamath R."/>
            <person name="Kuwabara P.E."/>
            <person name="Mardis E.R."/>
            <person name="Marra M.A."/>
            <person name="Miner T.L."/>
            <person name="Minx P."/>
            <person name="Mullikin J.C."/>
            <person name="Plumb R.W."/>
            <person name="Rogers J."/>
            <person name="Schein J.E."/>
            <person name="Sohrmann M."/>
            <person name="Spieth J."/>
            <person name="Stajich J.E."/>
            <person name="Wei C."/>
            <person name="Willey D."/>
            <person name="Wilson R.K."/>
            <person name="Durbin R."/>
            <person name="Waterston R.H."/>
        </authorList>
    </citation>
    <scope>NUCLEOTIDE SEQUENCE [LARGE SCALE GENOMIC DNA]</scope>
    <source>
        <strain evidence="1 2">AF16</strain>
    </source>
</reference>
<dbReference type="KEGG" id="cbr:CBG_15357"/>
<reference evidence="1 2" key="2">
    <citation type="journal article" date="2011" name="PLoS Genet.">
        <title>Caenorhabditis briggsae recombinant inbred line genotypes reveal inter-strain incompatibility and the evolution of recombination.</title>
        <authorList>
            <person name="Ross J.A."/>
            <person name="Koboldt D.C."/>
            <person name="Staisch J.E."/>
            <person name="Chamberlin H.M."/>
            <person name="Gupta B.P."/>
            <person name="Miller R.D."/>
            <person name="Baird S.E."/>
            <person name="Haag E.S."/>
        </authorList>
    </citation>
    <scope>NUCLEOTIDE SEQUENCE [LARGE SCALE GENOMIC DNA]</scope>
    <source>
        <strain evidence="1 2">AF16</strain>
    </source>
</reference>
<evidence type="ECO:0000313" key="2">
    <source>
        <dbReference type="Proteomes" id="UP000008549"/>
    </source>
</evidence>
<dbReference type="AlphaFoldDB" id="A8XM11"/>
<organism evidence="1 2">
    <name type="scientific">Caenorhabditis briggsae</name>
    <dbReference type="NCBI Taxonomy" id="6238"/>
    <lineage>
        <taxon>Eukaryota</taxon>
        <taxon>Metazoa</taxon>
        <taxon>Ecdysozoa</taxon>
        <taxon>Nematoda</taxon>
        <taxon>Chromadorea</taxon>
        <taxon>Rhabditida</taxon>
        <taxon>Rhabditina</taxon>
        <taxon>Rhabditomorpha</taxon>
        <taxon>Rhabditoidea</taxon>
        <taxon>Rhabditidae</taxon>
        <taxon>Peloderinae</taxon>
        <taxon>Caenorhabditis</taxon>
    </lineage>
</organism>